<accession>A0A059G1N3</accession>
<name>A0A059G1N3_9PROT</name>
<evidence type="ECO:0000313" key="1">
    <source>
        <dbReference type="EMBL" id="KDA00331.1"/>
    </source>
</evidence>
<dbReference type="AlphaFoldDB" id="A0A059G1N3"/>
<dbReference type="Proteomes" id="UP000024942">
    <property type="component" value="Unassembled WGS sequence"/>
</dbReference>
<dbReference type="STRING" id="1280953.HOC_19426"/>
<gene>
    <name evidence="1" type="ORF">HOC_19426</name>
</gene>
<evidence type="ECO:0000313" key="2">
    <source>
        <dbReference type="Proteomes" id="UP000024942"/>
    </source>
</evidence>
<reference evidence="1 2" key="1">
    <citation type="journal article" date="2014" name="Antonie Van Leeuwenhoek">
        <title>Hyphomonas beringensis sp. nov. and Hyphomonas chukchiensis sp. nov., isolated from surface seawater of the Bering Sea and Chukchi Sea.</title>
        <authorList>
            <person name="Li C."/>
            <person name="Lai Q."/>
            <person name="Li G."/>
            <person name="Dong C."/>
            <person name="Wang J."/>
            <person name="Liao Y."/>
            <person name="Shao Z."/>
        </authorList>
    </citation>
    <scope>NUCLEOTIDE SEQUENCE [LARGE SCALE GENOMIC DNA]</scope>
    <source>
        <strain evidence="1 2">SCH89</strain>
    </source>
</reference>
<comment type="caution">
    <text evidence="1">The sequence shown here is derived from an EMBL/GenBank/DDBJ whole genome shotgun (WGS) entry which is preliminary data.</text>
</comment>
<dbReference type="EMBL" id="ARYL01000060">
    <property type="protein sequence ID" value="KDA00331.1"/>
    <property type="molecule type" value="Genomic_DNA"/>
</dbReference>
<proteinExistence type="predicted"/>
<dbReference type="PATRIC" id="fig|1280953.3.peg.3881"/>
<organism evidence="1 2">
    <name type="scientific">Hyphomonas oceanitis SCH89</name>
    <dbReference type="NCBI Taxonomy" id="1280953"/>
    <lineage>
        <taxon>Bacteria</taxon>
        <taxon>Pseudomonadati</taxon>
        <taxon>Pseudomonadota</taxon>
        <taxon>Alphaproteobacteria</taxon>
        <taxon>Hyphomonadales</taxon>
        <taxon>Hyphomonadaceae</taxon>
        <taxon>Hyphomonas</taxon>
    </lineage>
</organism>
<sequence>MRDHLGLRSGAGKLGSFRDFLIQRVLEKPDITMPELARVLQEEHGVTADPSTLSRLL</sequence>
<protein>
    <recommendedName>
        <fullName evidence="3">Transposase</fullName>
    </recommendedName>
</protein>
<evidence type="ECO:0008006" key="3">
    <source>
        <dbReference type="Google" id="ProtNLM"/>
    </source>
</evidence>
<keyword evidence="2" id="KW-1185">Reference proteome</keyword>